<protein>
    <submittedName>
        <fullName evidence="5">DOCKER domain-containing protein</fullName>
    </submittedName>
</protein>
<evidence type="ECO:0000256" key="2">
    <source>
        <dbReference type="PROSITE-ProRule" id="PRU00984"/>
    </source>
</evidence>
<evidence type="ECO:0000313" key="5">
    <source>
        <dbReference type="WBParaSite" id="Hba_12239"/>
    </source>
</evidence>
<dbReference type="GO" id="GO:0005085">
    <property type="term" value="F:guanyl-nucleotide exchange factor activity"/>
    <property type="evidence" value="ECO:0007669"/>
    <property type="project" value="UniProtKB-KW"/>
</dbReference>
<dbReference type="PANTHER" id="PTHR23317:SF26">
    <property type="entry name" value="ZIZIMIN, ISOFORM K"/>
    <property type="match status" value="1"/>
</dbReference>
<accession>A0A1I7X3Q7</accession>
<dbReference type="Proteomes" id="UP000095283">
    <property type="component" value="Unplaced"/>
</dbReference>
<keyword evidence="1" id="KW-0344">Guanine-nucleotide releasing factor</keyword>
<dbReference type="InterPro" id="IPR046769">
    <property type="entry name" value="DOCKER_Lobe_A"/>
</dbReference>
<proteinExistence type="inferred from homology"/>
<organism evidence="4 5">
    <name type="scientific">Heterorhabditis bacteriophora</name>
    <name type="common">Entomopathogenic nematode worm</name>
    <dbReference type="NCBI Taxonomy" id="37862"/>
    <lineage>
        <taxon>Eukaryota</taxon>
        <taxon>Metazoa</taxon>
        <taxon>Ecdysozoa</taxon>
        <taxon>Nematoda</taxon>
        <taxon>Chromadorea</taxon>
        <taxon>Rhabditida</taxon>
        <taxon>Rhabditina</taxon>
        <taxon>Rhabditomorpha</taxon>
        <taxon>Strongyloidea</taxon>
        <taxon>Heterorhabditidae</taxon>
        <taxon>Heterorhabditis</taxon>
    </lineage>
</organism>
<dbReference type="InterPro" id="IPR046773">
    <property type="entry name" value="DOCKER_Lobe_C"/>
</dbReference>
<keyword evidence="4" id="KW-1185">Reference proteome</keyword>
<dbReference type="InterPro" id="IPR043162">
    <property type="entry name" value="DOCK_C_lobe_C"/>
</dbReference>
<dbReference type="InterPro" id="IPR027357">
    <property type="entry name" value="DOCKER_dom"/>
</dbReference>
<evidence type="ECO:0000313" key="4">
    <source>
        <dbReference type="Proteomes" id="UP000095283"/>
    </source>
</evidence>
<evidence type="ECO:0000259" key="3">
    <source>
        <dbReference type="PROSITE" id="PS51651"/>
    </source>
</evidence>
<feature type="domain" description="DOCKER" evidence="3">
    <location>
        <begin position="1"/>
        <end position="216"/>
    </location>
</feature>
<evidence type="ECO:0000256" key="1">
    <source>
        <dbReference type="ARBA" id="ARBA00022658"/>
    </source>
</evidence>
<dbReference type="PANTHER" id="PTHR23317">
    <property type="entry name" value="DEDICATOR OF CYTOKINESIS DOCK"/>
    <property type="match status" value="1"/>
</dbReference>
<dbReference type="InterPro" id="IPR026791">
    <property type="entry name" value="DOCK"/>
</dbReference>
<name>A0A1I7X3Q7_HETBA</name>
<dbReference type="PROSITE" id="PS51651">
    <property type="entry name" value="DOCKER"/>
    <property type="match status" value="1"/>
</dbReference>
<dbReference type="Gene3D" id="1.20.58.740">
    <property type="match status" value="1"/>
</dbReference>
<dbReference type="AlphaFoldDB" id="A0A1I7X3Q7"/>
<reference evidence="5" key="1">
    <citation type="submission" date="2016-11" db="UniProtKB">
        <authorList>
            <consortium name="WormBaseParasite"/>
        </authorList>
    </citation>
    <scope>IDENTIFICATION</scope>
</reference>
<dbReference type="Pfam" id="PF20421">
    <property type="entry name" value="DHR-2_Lobe_C"/>
    <property type="match status" value="1"/>
</dbReference>
<dbReference type="GO" id="GO:0007264">
    <property type="term" value="P:small GTPase-mediated signal transduction"/>
    <property type="evidence" value="ECO:0007669"/>
    <property type="project" value="InterPro"/>
</dbReference>
<dbReference type="Pfam" id="PF06920">
    <property type="entry name" value="DHR-2_Lobe_A"/>
    <property type="match status" value="1"/>
</dbReference>
<comment type="similarity">
    <text evidence="2">Belongs to the DOCK family.</text>
</comment>
<dbReference type="WBParaSite" id="Hba_12239">
    <property type="protein sequence ID" value="Hba_12239"/>
    <property type="gene ID" value="Hba_12239"/>
</dbReference>
<sequence length="216" mass="24298">MSATVALKDAANDPIRLADLHIQLADSYRGSAALRSAWFDTLAEAYAADRWYAEAAVCHAHSVAIIAKELKDREVKMSGKRHLGTYFRVRFFGKTHFETDHNTEWIYREAGLTSLAEISLRLKEYCRQIVGHEKVQVEPENELKKLQTKATQIRNTLSVASKGQQLDVKGLQLLLQGAVMPTVNAGPLAYAEAFTQLDQKERYGEKGMKDLKAAFW</sequence>